<feature type="transmembrane region" description="Helical" evidence="1">
    <location>
        <begin position="14"/>
        <end position="32"/>
    </location>
</feature>
<dbReference type="AlphaFoldDB" id="Q726R8"/>
<evidence type="ECO:0000313" key="2">
    <source>
        <dbReference type="EMBL" id="AAS97509.1"/>
    </source>
</evidence>
<dbReference type="PaxDb" id="882-DVU_3038"/>
<dbReference type="Proteomes" id="UP000002194">
    <property type="component" value="Chromosome"/>
</dbReference>
<evidence type="ECO:0000256" key="1">
    <source>
        <dbReference type="SAM" id="Phobius"/>
    </source>
</evidence>
<accession>Q726R8</accession>
<dbReference type="KEGG" id="dvu:DVU_3038"/>
<dbReference type="EMBL" id="AE017285">
    <property type="protein sequence ID" value="AAS97509.1"/>
    <property type="molecule type" value="Genomic_DNA"/>
</dbReference>
<dbReference type="STRING" id="882.DVU_3038"/>
<evidence type="ECO:0000313" key="3">
    <source>
        <dbReference type="Proteomes" id="UP000002194"/>
    </source>
</evidence>
<reference evidence="2 3" key="1">
    <citation type="journal article" date="2004" name="Nat. Biotechnol.">
        <title>The genome sequence of the anaerobic, sulfate-reducing bacterium Desulfovibrio vulgaris Hildenborough.</title>
        <authorList>
            <person name="Heidelberg J.F."/>
            <person name="Seshadri R."/>
            <person name="Haveman S.A."/>
            <person name="Hemme C.L."/>
            <person name="Paulsen I.T."/>
            <person name="Kolonay J.F."/>
            <person name="Eisen J.A."/>
            <person name="Ward N."/>
            <person name="Methe B."/>
            <person name="Brinkac L.M."/>
            <person name="Daugherty S.C."/>
            <person name="Deboy R.T."/>
            <person name="Dodson R.J."/>
            <person name="Durkin A.S."/>
            <person name="Madupu R."/>
            <person name="Nelson W.C."/>
            <person name="Sullivan S.A."/>
            <person name="Fouts D."/>
            <person name="Haft D.H."/>
            <person name="Selengut J."/>
            <person name="Peterson J.D."/>
            <person name="Davidsen T.M."/>
            <person name="Zafar N."/>
            <person name="Zhou L."/>
            <person name="Radune D."/>
            <person name="Dimitrov G."/>
            <person name="Hance M."/>
            <person name="Tran K."/>
            <person name="Khouri H."/>
            <person name="Gill J."/>
            <person name="Utterback T.R."/>
            <person name="Feldblyum T.V."/>
            <person name="Wall J.D."/>
            <person name="Voordouw G."/>
            <person name="Fraser C.M."/>
        </authorList>
    </citation>
    <scope>NUCLEOTIDE SEQUENCE [LARGE SCALE GENOMIC DNA]</scope>
    <source>
        <strain evidence="3">ATCC 29579 / DSM 644 / NCIMB 8303 / VKM B-1760 / Hildenborough</strain>
    </source>
</reference>
<keyword evidence="1" id="KW-1133">Transmembrane helix</keyword>
<protein>
    <submittedName>
        <fullName evidence="2">Uncharacterized protein</fullName>
    </submittedName>
</protein>
<name>Q726R8_NITV2</name>
<keyword evidence="1" id="KW-0472">Membrane</keyword>
<dbReference type="EnsemblBacteria" id="AAS97509">
    <property type="protein sequence ID" value="AAS97509"/>
    <property type="gene ID" value="DVU_3038"/>
</dbReference>
<proteinExistence type="predicted"/>
<organism evidence="2 3">
    <name type="scientific">Nitratidesulfovibrio vulgaris (strain ATCC 29579 / DSM 644 / CCUG 34227 / NCIMB 8303 / VKM B-1760 / Hildenborough)</name>
    <name type="common">Desulfovibrio vulgaris</name>
    <dbReference type="NCBI Taxonomy" id="882"/>
    <lineage>
        <taxon>Bacteria</taxon>
        <taxon>Pseudomonadati</taxon>
        <taxon>Thermodesulfobacteriota</taxon>
        <taxon>Desulfovibrionia</taxon>
        <taxon>Desulfovibrionales</taxon>
        <taxon>Desulfovibrionaceae</taxon>
        <taxon>Nitratidesulfovibrio</taxon>
    </lineage>
</organism>
<keyword evidence="1" id="KW-0812">Transmembrane</keyword>
<keyword evidence="3" id="KW-1185">Reference proteome</keyword>
<sequence length="34" mass="3908">MAPPFGHQPIMELWRNWAVIAIFHLFFGGSVFSC</sequence>
<dbReference type="HOGENOM" id="CLU_3373441_0_0_7"/>
<gene>
    <name evidence="2" type="ordered locus">DVU_3038</name>
</gene>